<dbReference type="RefSeq" id="WP_169591066.1">
    <property type="nucleotide sequence ID" value="NZ_VCQU01000008.1"/>
</dbReference>
<keyword evidence="4" id="KW-1185">Reference proteome</keyword>
<proteinExistence type="predicted"/>
<dbReference type="AlphaFoldDB" id="A0A848KGD7"/>
<evidence type="ECO:0000313" key="3">
    <source>
        <dbReference type="EMBL" id="NMN97835.1"/>
    </source>
</evidence>
<sequence length="232" mass="25423">MTKWRDASGKSLEDYPRPSVAVDVAVLTVADGELKVLVVKSPRDGLALPGTFVHPGETTQRAAVRALAAKAGLLGIEFHQLGVFDDPQRDYRGWVISVAHGAALPLDRFPVDSTLISIVNDVPVEDLAYDHAQMVTFAVADLRERYARAVDPDRLLGEAFTVLGLRQLYEAIYARPLPKDTFRRQLVDGLVSAGQLEVGGGRPAELFRRLPNCLLPRSAASLFYGDYGRRRG</sequence>
<dbReference type="SUPFAM" id="SSF55811">
    <property type="entry name" value="Nudix"/>
    <property type="match status" value="1"/>
</dbReference>
<evidence type="ECO:0000259" key="1">
    <source>
        <dbReference type="Pfam" id="PF00293"/>
    </source>
</evidence>
<reference evidence="3 4" key="1">
    <citation type="submission" date="2019-05" db="EMBL/GenBank/DDBJ databases">
        <authorList>
            <person name="Lee S.D."/>
        </authorList>
    </citation>
    <scope>NUCLEOTIDE SEQUENCE [LARGE SCALE GENOMIC DNA]</scope>
    <source>
        <strain evidence="3 4">YC2-7</strain>
    </source>
</reference>
<dbReference type="Proteomes" id="UP000535543">
    <property type="component" value="Unassembled WGS sequence"/>
</dbReference>
<dbReference type="InterPro" id="IPR054105">
    <property type="entry name" value="WHD_NrtR"/>
</dbReference>
<evidence type="ECO:0000313" key="4">
    <source>
        <dbReference type="Proteomes" id="UP000535543"/>
    </source>
</evidence>
<dbReference type="PANTHER" id="PTHR43736:SF4">
    <property type="entry name" value="SLR1690 PROTEIN"/>
    <property type="match status" value="1"/>
</dbReference>
<accession>A0A848KGD7</accession>
<dbReference type="InterPro" id="IPR036388">
    <property type="entry name" value="WH-like_DNA-bd_sf"/>
</dbReference>
<dbReference type="SUPFAM" id="SSF46785">
    <property type="entry name" value="Winged helix' DNA-binding domain"/>
    <property type="match status" value="1"/>
</dbReference>
<feature type="domain" description="Nudix hydrolase" evidence="1">
    <location>
        <begin position="22"/>
        <end position="96"/>
    </location>
</feature>
<reference evidence="3 4" key="2">
    <citation type="submission" date="2020-06" db="EMBL/GenBank/DDBJ databases">
        <title>Antribacter stalactiti gen. nov., sp. nov., a new member of the family Nacardiaceae isolated from a cave.</title>
        <authorList>
            <person name="Kim I.S."/>
        </authorList>
    </citation>
    <scope>NUCLEOTIDE SEQUENCE [LARGE SCALE GENOMIC DNA]</scope>
    <source>
        <strain evidence="3 4">YC2-7</strain>
    </source>
</reference>
<feature type="domain" description="NrtR DNA-binding winged helix" evidence="2">
    <location>
        <begin position="155"/>
        <end position="208"/>
    </location>
</feature>
<comment type="caution">
    <text evidence="3">The sequence shown here is derived from an EMBL/GenBank/DDBJ whole genome shotgun (WGS) entry which is preliminary data.</text>
</comment>
<dbReference type="Gene3D" id="1.10.10.10">
    <property type="entry name" value="Winged helix-like DNA-binding domain superfamily/Winged helix DNA-binding domain"/>
    <property type="match status" value="1"/>
</dbReference>
<name>A0A848KGD7_9NOCA</name>
<dbReference type="CDD" id="cd18873">
    <property type="entry name" value="NUDIX_NadM_like"/>
    <property type="match status" value="1"/>
</dbReference>
<dbReference type="InterPro" id="IPR000086">
    <property type="entry name" value="NUDIX_hydrolase_dom"/>
</dbReference>
<dbReference type="InterPro" id="IPR036390">
    <property type="entry name" value="WH_DNA-bd_sf"/>
</dbReference>
<gene>
    <name evidence="3" type="ORF">FGL95_22615</name>
</gene>
<dbReference type="PANTHER" id="PTHR43736">
    <property type="entry name" value="ADP-RIBOSE PYROPHOSPHATASE"/>
    <property type="match status" value="1"/>
</dbReference>
<dbReference type="EMBL" id="VCQU01000008">
    <property type="protein sequence ID" value="NMN97835.1"/>
    <property type="molecule type" value="Genomic_DNA"/>
</dbReference>
<dbReference type="Pfam" id="PF21906">
    <property type="entry name" value="WHD_NrtR"/>
    <property type="match status" value="1"/>
</dbReference>
<dbReference type="GO" id="GO:0016787">
    <property type="term" value="F:hydrolase activity"/>
    <property type="evidence" value="ECO:0007669"/>
    <property type="project" value="UniProtKB-KW"/>
</dbReference>
<keyword evidence="3" id="KW-0378">Hydrolase</keyword>
<dbReference type="Pfam" id="PF00293">
    <property type="entry name" value="NUDIX"/>
    <property type="match status" value="1"/>
</dbReference>
<dbReference type="Gene3D" id="3.90.79.10">
    <property type="entry name" value="Nucleoside Triphosphate Pyrophosphohydrolase"/>
    <property type="match status" value="1"/>
</dbReference>
<organism evidence="3 4">
    <name type="scientific">Antrihabitans stalactiti</name>
    <dbReference type="NCBI Taxonomy" id="2584121"/>
    <lineage>
        <taxon>Bacteria</taxon>
        <taxon>Bacillati</taxon>
        <taxon>Actinomycetota</taxon>
        <taxon>Actinomycetes</taxon>
        <taxon>Mycobacteriales</taxon>
        <taxon>Nocardiaceae</taxon>
        <taxon>Antrihabitans</taxon>
    </lineage>
</organism>
<protein>
    <submittedName>
        <fullName evidence="3">NUDIX hydrolase</fullName>
    </submittedName>
</protein>
<evidence type="ECO:0000259" key="2">
    <source>
        <dbReference type="Pfam" id="PF21906"/>
    </source>
</evidence>
<dbReference type="InterPro" id="IPR015797">
    <property type="entry name" value="NUDIX_hydrolase-like_dom_sf"/>
</dbReference>